<proteinExistence type="predicted"/>
<dbReference type="AlphaFoldDB" id="A0A0D0AXQ1"/>
<organism evidence="2 3">
    <name type="scientific">Suillus luteus UH-Slu-Lm8-n1</name>
    <dbReference type="NCBI Taxonomy" id="930992"/>
    <lineage>
        <taxon>Eukaryota</taxon>
        <taxon>Fungi</taxon>
        <taxon>Dikarya</taxon>
        <taxon>Basidiomycota</taxon>
        <taxon>Agaricomycotina</taxon>
        <taxon>Agaricomycetes</taxon>
        <taxon>Agaricomycetidae</taxon>
        <taxon>Boletales</taxon>
        <taxon>Suillineae</taxon>
        <taxon>Suillaceae</taxon>
        <taxon>Suillus</taxon>
    </lineage>
</organism>
<evidence type="ECO:0000256" key="1">
    <source>
        <dbReference type="SAM" id="MobiDB-lite"/>
    </source>
</evidence>
<dbReference type="InParanoid" id="A0A0D0AXQ1"/>
<keyword evidence="3" id="KW-1185">Reference proteome</keyword>
<accession>A0A0D0AXQ1</accession>
<dbReference type="HOGENOM" id="CLU_2211718_0_0_1"/>
<evidence type="ECO:0000313" key="3">
    <source>
        <dbReference type="Proteomes" id="UP000054485"/>
    </source>
</evidence>
<dbReference type="OrthoDB" id="2690971at2759"/>
<feature type="compositionally biased region" description="Low complexity" evidence="1">
    <location>
        <begin position="86"/>
        <end position="95"/>
    </location>
</feature>
<name>A0A0D0AXQ1_9AGAM</name>
<gene>
    <name evidence="2" type="ORF">CY34DRAFT_778283</name>
</gene>
<evidence type="ECO:0000313" key="2">
    <source>
        <dbReference type="EMBL" id="KIK36663.1"/>
    </source>
</evidence>
<reference evidence="2 3" key="1">
    <citation type="submission" date="2014-04" db="EMBL/GenBank/DDBJ databases">
        <authorList>
            <consortium name="DOE Joint Genome Institute"/>
            <person name="Kuo A."/>
            <person name="Ruytinx J."/>
            <person name="Rineau F."/>
            <person name="Colpaert J."/>
            <person name="Kohler A."/>
            <person name="Nagy L.G."/>
            <person name="Floudas D."/>
            <person name="Copeland A."/>
            <person name="Barry K.W."/>
            <person name="Cichocki N."/>
            <person name="Veneault-Fourrey C."/>
            <person name="LaButti K."/>
            <person name="Lindquist E.A."/>
            <person name="Lipzen A."/>
            <person name="Lundell T."/>
            <person name="Morin E."/>
            <person name="Murat C."/>
            <person name="Sun H."/>
            <person name="Tunlid A."/>
            <person name="Henrissat B."/>
            <person name="Grigoriev I.V."/>
            <person name="Hibbett D.S."/>
            <person name="Martin F."/>
            <person name="Nordberg H.P."/>
            <person name="Cantor M.N."/>
            <person name="Hua S.X."/>
        </authorList>
    </citation>
    <scope>NUCLEOTIDE SEQUENCE [LARGE SCALE GENOMIC DNA]</scope>
    <source>
        <strain evidence="2 3">UH-Slu-Lm8-n1</strain>
    </source>
</reference>
<feature type="compositionally biased region" description="Basic residues" evidence="1">
    <location>
        <begin position="97"/>
        <end position="107"/>
    </location>
</feature>
<protein>
    <submittedName>
        <fullName evidence="2">Uncharacterized protein</fullName>
    </submittedName>
</protein>
<dbReference type="EMBL" id="KN835509">
    <property type="protein sequence ID" value="KIK36663.1"/>
    <property type="molecule type" value="Genomic_DNA"/>
</dbReference>
<feature type="region of interest" description="Disordered" evidence="1">
    <location>
        <begin position="86"/>
        <end position="107"/>
    </location>
</feature>
<sequence>MHSSANCPHSSGLNPTPTRKLNSRNAQAVLVSSMWLQYGTRRLWLFGAHNSRKQNEHMSKPNCTPKPRRHHRTLSLLMLQHPRHIQLQLQEQEQQSHNHHPSHGGLK</sequence>
<feature type="region of interest" description="Disordered" evidence="1">
    <location>
        <begin position="1"/>
        <end position="21"/>
    </location>
</feature>
<reference evidence="3" key="2">
    <citation type="submission" date="2015-01" db="EMBL/GenBank/DDBJ databases">
        <title>Evolutionary Origins and Diversification of the Mycorrhizal Mutualists.</title>
        <authorList>
            <consortium name="DOE Joint Genome Institute"/>
            <consortium name="Mycorrhizal Genomics Consortium"/>
            <person name="Kohler A."/>
            <person name="Kuo A."/>
            <person name="Nagy L.G."/>
            <person name="Floudas D."/>
            <person name="Copeland A."/>
            <person name="Barry K.W."/>
            <person name="Cichocki N."/>
            <person name="Veneault-Fourrey C."/>
            <person name="LaButti K."/>
            <person name="Lindquist E.A."/>
            <person name="Lipzen A."/>
            <person name="Lundell T."/>
            <person name="Morin E."/>
            <person name="Murat C."/>
            <person name="Riley R."/>
            <person name="Ohm R."/>
            <person name="Sun H."/>
            <person name="Tunlid A."/>
            <person name="Henrissat B."/>
            <person name="Grigoriev I.V."/>
            <person name="Hibbett D.S."/>
            <person name="Martin F."/>
        </authorList>
    </citation>
    <scope>NUCLEOTIDE SEQUENCE [LARGE SCALE GENOMIC DNA]</scope>
    <source>
        <strain evidence="3">UH-Slu-Lm8-n1</strain>
    </source>
</reference>
<dbReference type="Proteomes" id="UP000054485">
    <property type="component" value="Unassembled WGS sequence"/>
</dbReference>